<dbReference type="AlphaFoldDB" id="A0A9Q0LHG7"/>
<protein>
    <submittedName>
        <fullName evidence="5">RNA polymerase ii subunit 5-mediating protein nnx3</fullName>
    </submittedName>
</protein>
<dbReference type="PANTHER" id="PTHR15111">
    <property type="entry name" value="RNA POLYMERASE II SUBUNIT 5-MEDIATING PROTEIN NNX3"/>
    <property type="match status" value="1"/>
</dbReference>
<dbReference type="NCBIfam" id="TIGR00293">
    <property type="entry name" value="prefoldin subunit alpha"/>
    <property type="match status" value="1"/>
</dbReference>
<dbReference type="Proteomes" id="UP001149090">
    <property type="component" value="Unassembled WGS sequence"/>
</dbReference>
<comment type="caution">
    <text evidence="5">The sequence shown here is derived from an EMBL/GenBank/DDBJ whole genome shotgun (WGS) entry which is preliminary data.</text>
</comment>
<proteinExistence type="inferred from homology"/>
<dbReference type="InterPro" id="IPR004127">
    <property type="entry name" value="Prefoldin_subunit_alpha"/>
</dbReference>
<dbReference type="GO" id="GO:0003682">
    <property type="term" value="F:chromatin binding"/>
    <property type="evidence" value="ECO:0007669"/>
    <property type="project" value="TreeGrafter"/>
</dbReference>
<dbReference type="GO" id="GO:0019212">
    <property type="term" value="F:phosphatase inhibitor activity"/>
    <property type="evidence" value="ECO:0007669"/>
    <property type="project" value="TreeGrafter"/>
</dbReference>
<name>A0A9Q0LHG7_ANAIG</name>
<evidence type="ECO:0000256" key="4">
    <source>
        <dbReference type="SAM" id="MobiDB-lite"/>
    </source>
</evidence>
<sequence>MNQQQNSQPLNYERLKLHTEAQINLSNKKIEELENLINKYKYIQDQIEILPNKTTHKTHVKFGSLAFFEGKIIHTNEFLVLLGDNYFVERSHTQTIEILQRQIQKMMEKKNNFEALIQDLQKKLSFINEMIQLKNDYGNFEILEFEENENENENNQNENENENENRK</sequence>
<dbReference type="InterPro" id="IPR052255">
    <property type="entry name" value="RNA_pol_II_subunit5-mediator"/>
</dbReference>
<dbReference type="OrthoDB" id="21413at2759"/>
<comment type="similarity">
    <text evidence="3">Belongs to the RNA polymerase II subunit 5-mediating protein family.</text>
</comment>
<evidence type="ECO:0000256" key="2">
    <source>
        <dbReference type="ARBA" id="ARBA00023242"/>
    </source>
</evidence>
<keyword evidence="6" id="KW-1185">Reference proteome</keyword>
<dbReference type="InterPro" id="IPR009053">
    <property type="entry name" value="Prefoldin"/>
</dbReference>
<dbReference type="GO" id="GO:0000122">
    <property type="term" value="P:negative regulation of transcription by RNA polymerase II"/>
    <property type="evidence" value="ECO:0007669"/>
    <property type="project" value="TreeGrafter"/>
</dbReference>
<evidence type="ECO:0000256" key="1">
    <source>
        <dbReference type="ARBA" id="ARBA00004123"/>
    </source>
</evidence>
<keyword evidence="2" id="KW-0539">Nucleus</keyword>
<evidence type="ECO:0000256" key="3">
    <source>
        <dbReference type="ARBA" id="ARBA00038295"/>
    </source>
</evidence>
<evidence type="ECO:0000313" key="5">
    <source>
        <dbReference type="EMBL" id="KAJ5072766.1"/>
    </source>
</evidence>
<dbReference type="SUPFAM" id="SSF46579">
    <property type="entry name" value="Prefoldin"/>
    <property type="match status" value="1"/>
</dbReference>
<dbReference type="GO" id="GO:0003714">
    <property type="term" value="F:transcription corepressor activity"/>
    <property type="evidence" value="ECO:0007669"/>
    <property type="project" value="TreeGrafter"/>
</dbReference>
<feature type="region of interest" description="Disordered" evidence="4">
    <location>
        <begin position="147"/>
        <end position="167"/>
    </location>
</feature>
<dbReference type="Pfam" id="PF02996">
    <property type="entry name" value="Prefoldin"/>
    <property type="match status" value="1"/>
</dbReference>
<dbReference type="CDD" id="cd23159">
    <property type="entry name" value="Prefoldin_URI1"/>
    <property type="match status" value="1"/>
</dbReference>
<dbReference type="Gene3D" id="1.10.287.370">
    <property type="match status" value="1"/>
</dbReference>
<reference evidence="5" key="1">
    <citation type="submission" date="2022-10" db="EMBL/GenBank/DDBJ databases">
        <title>Novel sulphate-reducing endosymbionts in the free-living metamonad Anaeramoeba.</title>
        <authorList>
            <person name="Jerlstrom-Hultqvist J."/>
            <person name="Cepicka I."/>
            <person name="Gallot-Lavallee L."/>
            <person name="Salas-Leiva D."/>
            <person name="Curtis B.A."/>
            <person name="Zahonova K."/>
            <person name="Pipaliya S."/>
            <person name="Dacks J."/>
            <person name="Roger A.J."/>
        </authorList>
    </citation>
    <scope>NUCLEOTIDE SEQUENCE</scope>
    <source>
        <strain evidence="5">BMAN</strain>
    </source>
</reference>
<gene>
    <name evidence="5" type="ORF">M0811_09463</name>
</gene>
<evidence type="ECO:0000313" key="6">
    <source>
        <dbReference type="Proteomes" id="UP001149090"/>
    </source>
</evidence>
<dbReference type="EMBL" id="JAPDFW010000080">
    <property type="protein sequence ID" value="KAJ5072766.1"/>
    <property type="molecule type" value="Genomic_DNA"/>
</dbReference>
<comment type="subcellular location">
    <subcellularLocation>
        <location evidence="1">Nucleus</location>
    </subcellularLocation>
</comment>
<accession>A0A9Q0LHG7</accession>
<organism evidence="5 6">
    <name type="scientific">Anaeramoeba ignava</name>
    <name type="common">Anaerobic marine amoeba</name>
    <dbReference type="NCBI Taxonomy" id="1746090"/>
    <lineage>
        <taxon>Eukaryota</taxon>
        <taxon>Metamonada</taxon>
        <taxon>Anaeramoebidae</taxon>
        <taxon>Anaeramoeba</taxon>
    </lineage>
</organism>
<dbReference type="GO" id="GO:0005634">
    <property type="term" value="C:nucleus"/>
    <property type="evidence" value="ECO:0007669"/>
    <property type="project" value="UniProtKB-SubCell"/>
</dbReference>
<dbReference type="PANTHER" id="PTHR15111:SF0">
    <property type="entry name" value="UNCONVENTIONAL PREFOLDIN RPB5 INTERACTOR 1"/>
    <property type="match status" value="1"/>
</dbReference>